<accession>A0A9W8Y989</accession>
<sequence>MNVALNRKRSRLALDSDDELQQRRDPSPALSTLSDTLKRSRTQCELDELDIIRPEDSWSIDVDALLASPTFSKPPESRLAEHNNWERYTKGESLIVLCVQGNVQTHYELLCSALPELYLLAPSLQAFVLCHDPSTHVLSPAAPFSLPIIQATVPPNNHFVRLGLLHPLGGGKFPLDALVVLDKKGRRRLVLPFGWGAGKHAGTPAGRSIDNRLMGLLRKCVETLEAEQ</sequence>
<feature type="region of interest" description="Disordered" evidence="1">
    <location>
        <begin position="15"/>
        <end position="34"/>
    </location>
</feature>
<dbReference type="AlphaFoldDB" id="A0A9W8Y989"/>
<keyword evidence="3" id="KW-1185">Reference proteome</keyword>
<reference evidence="2" key="1">
    <citation type="submission" date="2022-10" db="EMBL/GenBank/DDBJ databases">
        <title>Tapping the CABI collections for fungal endophytes: first genome assemblies for Collariella, Neodidymelliopsis, Ascochyta clinopodiicola, Didymella pomorum, Didymosphaeria variabile, Neocosmospora piperis and Neocucurbitaria cava.</title>
        <authorList>
            <person name="Hill R."/>
        </authorList>
    </citation>
    <scope>NUCLEOTIDE SEQUENCE</scope>
    <source>
        <strain evidence="2">IMI 356814</strain>
    </source>
</reference>
<evidence type="ECO:0000313" key="2">
    <source>
        <dbReference type="EMBL" id="KAJ4370637.1"/>
    </source>
</evidence>
<protein>
    <submittedName>
        <fullName evidence="2">Uncharacterized protein</fullName>
    </submittedName>
</protein>
<comment type="caution">
    <text evidence="2">The sequence shown here is derived from an EMBL/GenBank/DDBJ whole genome shotgun (WGS) entry which is preliminary data.</text>
</comment>
<proteinExistence type="predicted"/>
<dbReference type="OrthoDB" id="5390017at2759"/>
<gene>
    <name evidence="2" type="ORF">N0V83_005158</name>
</gene>
<evidence type="ECO:0000313" key="3">
    <source>
        <dbReference type="Proteomes" id="UP001140560"/>
    </source>
</evidence>
<name>A0A9W8Y989_9PLEO</name>
<dbReference type="EMBL" id="JAPEUY010000008">
    <property type="protein sequence ID" value="KAJ4370637.1"/>
    <property type="molecule type" value="Genomic_DNA"/>
</dbReference>
<organism evidence="2 3">
    <name type="scientific">Neocucurbitaria cava</name>
    <dbReference type="NCBI Taxonomy" id="798079"/>
    <lineage>
        <taxon>Eukaryota</taxon>
        <taxon>Fungi</taxon>
        <taxon>Dikarya</taxon>
        <taxon>Ascomycota</taxon>
        <taxon>Pezizomycotina</taxon>
        <taxon>Dothideomycetes</taxon>
        <taxon>Pleosporomycetidae</taxon>
        <taxon>Pleosporales</taxon>
        <taxon>Pleosporineae</taxon>
        <taxon>Cucurbitariaceae</taxon>
        <taxon>Neocucurbitaria</taxon>
    </lineage>
</organism>
<dbReference type="Proteomes" id="UP001140560">
    <property type="component" value="Unassembled WGS sequence"/>
</dbReference>
<evidence type="ECO:0000256" key="1">
    <source>
        <dbReference type="SAM" id="MobiDB-lite"/>
    </source>
</evidence>